<feature type="domain" description="IFT80/172/WDR35 TPR" evidence="1">
    <location>
        <begin position="21"/>
        <end position="60"/>
    </location>
</feature>
<evidence type="ECO:0000313" key="3">
    <source>
        <dbReference type="Proteomes" id="UP000838756"/>
    </source>
</evidence>
<dbReference type="Pfam" id="PF23387">
    <property type="entry name" value="TPR_IFT80_172"/>
    <property type="match status" value="1"/>
</dbReference>
<gene>
    <name evidence="2" type="primary">jg7864</name>
    <name evidence="2" type="ORF">PAEG_LOCUS3502</name>
</gene>
<dbReference type="EMBL" id="CAKXAJ010011253">
    <property type="protein sequence ID" value="CAH2212595.1"/>
    <property type="molecule type" value="Genomic_DNA"/>
</dbReference>
<keyword evidence="3" id="KW-1185">Reference proteome</keyword>
<feature type="non-terminal residue" evidence="2">
    <location>
        <position position="1"/>
    </location>
</feature>
<dbReference type="InterPro" id="IPR056157">
    <property type="entry name" value="TPR_IFT80_172_dom"/>
</dbReference>
<evidence type="ECO:0000313" key="2">
    <source>
        <dbReference type="EMBL" id="CAH2212595.1"/>
    </source>
</evidence>
<protein>
    <submittedName>
        <fullName evidence="2">Jg7864 protein</fullName>
    </submittedName>
</protein>
<name>A0A8S4QJZ3_9NEOP</name>
<accession>A0A8S4QJZ3</accession>
<proteinExistence type="predicted"/>
<dbReference type="AlphaFoldDB" id="A0A8S4QJZ3"/>
<dbReference type="Proteomes" id="UP000838756">
    <property type="component" value="Unassembled WGS sequence"/>
</dbReference>
<comment type="caution">
    <text evidence="2">The sequence shown here is derived from an EMBL/GenBank/DDBJ whole genome shotgun (WGS) entry which is preliminary data.</text>
</comment>
<evidence type="ECO:0000259" key="1">
    <source>
        <dbReference type="Pfam" id="PF23387"/>
    </source>
</evidence>
<sequence length="68" mass="7973">RPVTAHTFFFQLCRTVEDETLWACLAVLAWQHNQLAVAEEAFALIHQYYQVCYIQHLRSTIPEKLPVN</sequence>
<organism evidence="2 3">
    <name type="scientific">Pararge aegeria aegeria</name>
    <dbReference type="NCBI Taxonomy" id="348720"/>
    <lineage>
        <taxon>Eukaryota</taxon>
        <taxon>Metazoa</taxon>
        <taxon>Ecdysozoa</taxon>
        <taxon>Arthropoda</taxon>
        <taxon>Hexapoda</taxon>
        <taxon>Insecta</taxon>
        <taxon>Pterygota</taxon>
        <taxon>Neoptera</taxon>
        <taxon>Endopterygota</taxon>
        <taxon>Lepidoptera</taxon>
        <taxon>Glossata</taxon>
        <taxon>Ditrysia</taxon>
        <taxon>Papilionoidea</taxon>
        <taxon>Nymphalidae</taxon>
        <taxon>Satyrinae</taxon>
        <taxon>Satyrini</taxon>
        <taxon>Parargina</taxon>
        <taxon>Pararge</taxon>
    </lineage>
</organism>
<reference evidence="2" key="1">
    <citation type="submission" date="2022-03" db="EMBL/GenBank/DDBJ databases">
        <authorList>
            <person name="Lindestad O."/>
        </authorList>
    </citation>
    <scope>NUCLEOTIDE SEQUENCE</scope>
</reference>
<dbReference type="OrthoDB" id="408728at2759"/>